<protein>
    <recommendedName>
        <fullName evidence="3">Pleckstrin homology domain-containing family A member 8</fullName>
    </recommendedName>
</protein>
<dbReference type="Pfam" id="PF00169">
    <property type="entry name" value="PH"/>
    <property type="match status" value="1"/>
</dbReference>
<reference evidence="9" key="2">
    <citation type="journal article" date="2023" name="Science">
        <title>Genomic signatures of disease resistance in endangered staghorn corals.</title>
        <authorList>
            <person name="Vollmer S.V."/>
            <person name="Selwyn J.D."/>
            <person name="Despard B.A."/>
            <person name="Roesel C.L."/>
        </authorList>
    </citation>
    <scope>NUCLEOTIDE SEQUENCE</scope>
    <source>
        <strain evidence="9">K2</strain>
    </source>
</reference>
<evidence type="ECO:0000256" key="4">
    <source>
        <dbReference type="ARBA" id="ARBA00022448"/>
    </source>
</evidence>
<keyword evidence="10" id="KW-1185">Reference proteome</keyword>
<dbReference type="SUPFAM" id="SSF110004">
    <property type="entry name" value="Glycolipid transfer protein, GLTP"/>
    <property type="match status" value="1"/>
</dbReference>
<comment type="subcellular location">
    <subcellularLocation>
        <location evidence="2">Golgi apparatus</location>
        <location evidence="2">trans-Golgi network membrane</location>
    </subcellularLocation>
    <subcellularLocation>
        <location evidence="1">Membrane</location>
        <topology evidence="1">Peripheral membrane protein</topology>
    </subcellularLocation>
</comment>
<evidence type="ECO:0000256" key="6">
    <source>
        <dbReference type="ARBA" id="ARBA00023136"/>
    </source>
</evidence>
<evidence type="ECO:0000256" key="5">
    <source>
        <dbReference type="ARBA" id="ARBA00023034"/>
    </source>
</evidence>
<dbReference type="Pfam" id="PF08718">
    <property type="entry name" value="GLTP"/>
    <property type="match status" value="1"/>
</dbReference>
<dbReference type="AlphaFoldDB" id="A0AAD9PRV6"/>
<dbReference type="Proteomes" id="UP001249851">
    <property type="component" value="Unassembled WGS sequence"/>
</dbReference>
<dbReference type="Gene3D" id="1.10.3520.10">
    <property type="entry name" value="Glycolipid transfer protein"/>
    <property type="match status" value="1"/>
</dbReference>
<dbReference type="InterPro" id="IPR014830">
    <property type="entry name" value="Glycolipid_transfer_prot_dom"/>
</dbReference>
<proteinExistence type="predicted"/>
<keyword evidence="4" id="KW-0813">Transport</keyword>
<dbReference type="GO" id="GO:1902388">
    <property type="term" value="F:ceramide 1-phosphate transfer activity"/>
    <property type="evidence" value="ECO:0007669"/>
    <property type="project" value="TreeGrafter"/>
</dbReference>
<evidence type="ECO:0000256" key="2">
    <source>
        <dbReference type="ARBA" id="ARBA00004198"/>
    </source>
</evidence>
<gene>
    <name evidence="9" type="ORF">P5673_032223</name>
</gene>
<dbReference type="SMART" id="SM00233">
    <property type="entry name" value="PH"/>
    <property type="match status" value="1"/>
</dbReference>
<dbReference type="FunFam" id="2.30.29.30:FF:000085">
    <property type="entry name" value="Pleckstrin homology domain-containing family A member 8"/>
    <property type="match status" value="1"/>
</dbReference>
<dbReference type="FunFam" id="1.10.3520.10:FF:000001">
    <property type="entry name" value="Pleckstrin domain-containing family A member 8"/>
    <property type="match status" value="1"/>
</dbReference>
<evidence type="ECO:0000259" key="8">
    <source>
        <dbReference type="PROSITE" id="PS50003"/>
    </source>
</evidence>
<evidence type="ECO:0000313" key="10">
    <source>
        <dbReference type="Proteomes" id="UP001249851"/>
    </source>
</evidence>
<reference evidence="9" key="1">
    <citation type="journal article" date="2023" name="G3 (Bethesda)">
        <title>Whole genome assembly and annotation of the endangered Caribbean coral Acropora cervicornis.</title>
        <authorList>
            <person name="Selwyn J.D."/>
            <person name="Vollmer S.V."/>
        </authorList>
    </citation>
    <scope>NUCLEOTIDE SEQUENCE</scope>
    <source>
        <strain evidence="9">K2</strain>
    </source>
</reference>
<feature type="region of interest" description="Disordered" evidence="7">
    <location>
        <begin position="241"/>
        <end position="356"/>
    </location>
</feature>
<dbReference type="InterPro" id="IPR001849">
    <property type="entry name" value="PH_domain"/>
</dbReference>
<dbReference type="SUPFAM" id="SSF50729">
    <property type="entry name" value="PH domain-like"/>
    <property type="match status" value="1"/>
</dbReference>
<dbReference type="InterPro" id="IPR036497">
    <property type="entry name" value="GLTP_sf"/>
</dbReference>
<feature type="compositionally biased region" description="Basic and acidic residues" evidence="7">
    <location>
        <begin position="196"/>
        <end position="209"/>
    </location>
</feature>
<evidence type="ECO:0000256" key="1">
    <source>
        <dbReference type="ARBA" id="ARBA00004170"/>
    </source>
</evidence>
<dbReference type="Gene3D" id="2.30.29.30">
    <property type="entry name" value="Pleckstrin-homology domain (PH domain)/Phosphotyrosine-binding domain (PTB)"/>
    <property type="match status" value="1"/>
</dbReference>
<dbReference type="CDD" id="cd01247">
    <property type="entry name" value="PH_FAPP1_FAPP2"/>
    <property type="match status" value="1"/>
</dbReference>
<feature type="domain" description="PH" evidence="8">
    <location>
        <begin position="1"/>
        <end position="96"/>
    </location>
</feature>
<feature type="region of interest" description="Disordered" evidence="7">
    <location>
        <begin position="180"/>
        <end position="209"/>
    </location>
</feature>
<comment type="caution">
    <text evidence="9">The sequence shown here is derived from an EMBL/GenBank/DDBJ whole genome shotgun (WGS) entry which is preliminary data.</text>
</comment>
<evidence type="ECO:0000256" key="7">
    <source>
        <dbReference type="SAM" id="MobiDB-lite"/>
    </source>
</evidence>
<dbReference type="PROSITE" id="PS50003">
    <property type="entry name" value="PH_DOMAIN"/>
    <property type="match status" value="1"/>
</dbReference>
<dbReference type="InterPro" id="IPR011993">
    <property type="entry name" value="PH-like_dom_sf"/>
</dbReference>
<accession>A0AAD9PRV6</accession>
<dbReference type="EMBL" id="JARQWQ010000169">
    <property type="protein sequence ID" value="KAK2547753.1"/>
    <property type="molecule type" value="Genomic_DNA"/>
</dbReference>
<dbReference type="PANTHER" id="PTHR10219:SF25">
    <property type="entry name" value="PLECKSTRIN HOMOLOGY DOMAIN-CONTAINING FAMILY A MEMBER 8"/>
    <property type="match status" value="1"/>
</dbReference>
<dbReference type="GO" id="GO:0005829">
    <property type="term" value="C:cytosol"/>
    <property type="evidence" value="ECO:0007669"/>
    <property type="project" value="TreeGrafter"/>
</dbReference>
<feature type="compositionally biased region" description="Low complexity" evidence="7">
    <location>
        <begin position="338"/>
        <end position="352"/>
    </location>
</feature>
<feature type="compositionally biased region" description="Low complexity" evidence="7">
    <location>
        <begin position="254"/>
        <end position="272"/>
    </location>
</feature>
<feature type="non-terminal residue" evidence="9">
    <location>
        <position position="583"/>
    </location>
</feature>
<organism evidence="9 10">
    <name type="scientific">Acropora cervicornis</name>
    <name type="common">Staghorn coral</name>
    <dbReference type="NCBI Taxonomy" id="6130"/>
    <lineage>
        <taxon>Eukaryota</taxon>
        <taxon>Metazoa</taxon>
        <taxon>Cnidaria</taxon>
        <taxon>Anthozoa</taxon>
        <taxon>Hexacorallia</taxon>
        <taxon>Scleractinia</taxon>
        <taxon>Astrocoeniina</taxon>
        <taxon>Acroporidae</taxon>
        <taxon>Acropora</taxon>
    </lineage>
</organism>
<feature type="compositionally biased region" description="Polar residues" evidence="7">
    <location>
        <begin position="273"/>
        <end position="309"/>
    </location>
</feature>
<keyword evidence="6" id="KW-0472">Membrane</keyword>
<dbReference type="GO" id="GO:0005794">
    <property type="term" value="C:Golgi apparatus"/>
    <property type="evidence" value="ECO:0007669"/>
    <property type="project" value="UniProtKB-SubCell"/>
</dbReference>
<keyword evidence="5" id="KW-0333">Golgi apparatus</keyword>
<dbReference type="PANTHER" id="PTHR10219">
    <property type="entry name" value="GLYCOLIPID TRANSFER PROTEIN-RELATED"/>
    <property type="match status" value="1"/>
</dbReference>
<sequence length="583" mass="63877">MSIMEGTLWKWTNYLSGWQPRWFVLEVGVLAYYKSQEEVGLGSRGSVKMTCCEISVHPTDSMRIDLKIPPDQYMYLRAATPTERQQWLVALGTAKACLTTMKHNGHSEMPGESMNHLKEKMQELSMYRSLLLQQISTIKMLCSNKDESQEFGEAGTMLSATCDEFLKNLGDCMELAEGNFVASPSSPSSPTTAMNKESERGTFGSKRADKGIITTVKRSKADAATLLSTKHSTLRKELFHEGLRSATPPPSPTPSVASTLSSSLNGPSSMGTFSNQPAGSEKTPSSAGKRPTTQTPAQIVGNRSSTNSSDHSDGRHAQASGVGSSSSSLNDKSPFIESSRNSLDSQSSSLNSEEMKDEPLTFFTAAKSRFENIQLEADNGIPTKPFLSSCSSILPFLDVLGSTAFAPVKLDISGNIKKLEAKHETDPKAFVTLQNIVYQELKSNTCTAKNSATDALLWLKRALEFMQVFLSEVSRGEKDLAVAAATAYGKTLRRYHGWVVRGVFALAVKAVPYRSDFLTSLGTTEQGLAPHKDVIRDMKICVEGLTRVTNIINQLYRKHKLDSEETTRFELILITATMIDYSS</sequence>
<evidence type="ECO:0000313" key="9">
    <source>
        <dbReference type="EMBL" id="KAK2547753.1"/>
    </source>
</evidence>
<evidence type="ECO:0000256" key="3">
    <source>
        <dbReference type="ARBA" id="ARBA00016588"/>
    </source>
</evidence>
<dbReference type="GO" id="GO:0016020">
    <property type="term" value="C:membrane"/>
    <property type="evidence" value="ECO:0007669"/>
    <property type="project" value="UniProtKB-SubCell"/>
</dbReference>
<name>A0AAD9PRV6_ACRCE</name>
<dbReference type="GO" id="GO:1902387">
    <property type="term" value="F:ceramide 1-phosphate binding"/>
    <property type="evidence" value="ECO:0007669"/>
    <property type="project" value="TreeGrafter"/>
</dbReference>